<dbReference type="InterPro" id="IPR056330">
    <property type="entry name" value="CTT_SPB4"/>
</dbReference>
<dbReference type="GO" id="GO:0005524">
    <property type="term" value="F:ATP binding"/>
    <property type="evidence" value="ECO:0007669"/>
    <property type="project" value="UniProtKB-UniRule"/>
</dbReference>
<dbReference type="EC" id="3.6.4.13" evidence="14"/>
<dbReference type="CDD" id="cd17960">
    <property type="entry name" value="DEADc_DDX55"/>
    <property type="match status" value="1"/>
</dbReference>
<dbReference type="PROSITE" id="PS51194">
    <property type="entry name" value="HELICASE_CTER"/>
    <property type="match status" value="1"/>
</dbReference>
<keyword evidence="5 13" id="KW-0378">Hydrolase</keyword>
<dbReference type="PROSITE" id="PS00039">
    <property type="entry name" value="DEAD_ATP_HELICASE"/>
    <property type="match status" value="1"/>
</dbReference>
<proteinExistence type="inferred from homology"/>
<dbReference type="AlphaFoldDB" id="A0A9P0QMP4"/>
<dbReference type="GO" id="GO:0003723">
    <property type="term" value="F:RNA binding"/>
    <property type="evidence" value="ECO:0007669"/>
    <property type="project" value="UniProtKB-UniRule"/>
</dbReference>
<dbReference type="InterPro" id="IPR000629">
    <property type="entry name" value="RNA-helicase_DEAD-box_CS"/>
</dbReference>
<dbReference type="SMART" id="SM00490">
    <property type="entry name" value="HELICc"/>
    <property type="match status" value="1"/>
</dbReference>
<dbReference type="InterPro" id="IPR025313">
    <property type="entry name" value="SPB4-like_CTE"/>
</dbReference>
<keyword evidence="7 13" id="KW-0067">ATP-binding</keyword>
<keyword evidence="3" id="KW-0698">rRNA processing</keyword>
<feature type="short sequence motif" description="Q motif" evidence="12">
    <location>
        <begin position="11"/>
        <end position="39"/>
    </location>
</feature>
<feature type="domain" description="DEAD-box RNA helicase Q" evidence="18">
    <location>
        <begin position="11"/>
        <end position="39"/>
    </location>
</feature>
<protein>
    <recommendedName>
        <fullName evidence="14">ATP-dependent RNA helicase</fullName>
        <ecNumber evidence="14">3.6.4.13</ecNumber>
    </recommendedName>
</protein>
<evidence type="ECO:0000259" key="17">
    <source>
        <dbReference type="PROSITE" id="PS51194"/>
    </source>
</evidence>
<dbReference type="PROSITE" id="PS51195">
    <property type="entry name" value="Q_MOTIF"/>
    <property type="match status" value="1"/>
</dbReference>
<organism evidence="19 20">
    <name type="scientific">[Candida] railenensis</name>
    <dbReference type="NCBI Taxonomy" id="45579"/>
    <lineage>
        <taxon>Eukaryota</taxon>
        <taxon>Fungi</taxon>
        <taxon>Dikarya</taxon>
        <taxon>Ascomycota</taxon>
        <taxon>Saccharomycotina</taxon>
        <taxon>Pichiomycetes</taxon>
        <taxon>Debaryomycetaceae</taxon>
        <taxon>Kurtzmaniella</taxon>
    </lineage>
</organism>
<keyword evidence="20" id="KW-1185">Reference proteome</keyword>
<comment type="catalytic activity">
    <reaction evidence="14">
        <text>ATP + H2O = ADP + phosphate + H(+)</text>
        <dbReference type="Rhea" id="RHEA:13065"/>
        <dbReference type="ChEBI" id="CHEBI:15377"/>
        <dbReference type="ChEBI" id="CHEBI:15378"/>
        <dbReference type="ChEBI" id="CHEBI:30616"/>
        <dbReference type="ChEBI" id="CHEBI:43474"/>
        <dbReference type="ChEBI" id="CHEBI:456216"/>
        <dbReference type="EC" id="3.6.4.13"/>
    </reaction>
</comment>
<evidence type="ECO:0000313" key="20">
    <source>
        <dbReference type="Proteomes" id="UP000837801"/>
    </source>
</evidence>
<evidence type="ECO:0000256" key="10">
    <source>
        <dbReference type="ARBA" id="ARBA00023242"/>
    </source>
</evidence>
<evidence type="ECO:0000256" key="7">
    <source>
        <dbReference type="ARBA" id="ARBA00022840"/>
    </source>
</evidence>
<comment type="similarity">
    <text evidence="11">Belongs to the DEAD box helicase family. DDX55/SPB4 subfamily.</text>
</comment>
<keyword evidence="9" id="KW-0175">Coiled coil</keyword>
<feature type="compositionally biased region" description="Polar residues" evidence="15">
    <location>
        <begin position="609"/>
        <end position="620"/>
    </location>
</feature>
<name>A0A9P0QMP4_9ASCO</name>
<dbReference type="InterPro" id="IPR011545">
    <property type="entry name" value="DEAD/DEAH_box_helicase_dom"/>
</dbReference>
<evidence type="ECO:0000256" key="3">
    <source>
        <dbReference type="ARBA" id="ARBA00022552"/>
    </source>
</evidence>
<dbReference type="PANTHER" id="PTHR24031">
    <property type="entry name" value="RNA HELICASE"/>
    <property type="match status" value="1"/>
</dbReference>
<dbReference type="Proteomes" id="UP000837801">
    <property type="component" value="Unassembled WGS sequence"/>
</dbReference>
<keyword evidence="10" id="KW-0539">Nucleus</keyword>
<evidence type="ECO:0000256" key="9">
    <source>
        <dbReference type="ARBA" id="ARBA00023054"/>
    </source>
</evidence>
<dbReference type="InterPro" id="IPR014001">
    <property type="entry name" value="Helicase_ATP-bd"/>
</dbReference>
<dbReference type="InterPro" id="IPR001650">
    <property type="entry name" value="Helicase_C-like"/>
</dbReference>
<dbReference type="OrthoDB" id="7396459at2759"/>
<dbReference type="InterPro" id="IPR027417">
    <property type="entry name" value="P-loop_NTPase"/>
</dbReference>
<dbReference type="GO" id="GO:0003724">
    <property type="term" value="F:RNA helicase activity"/>
    <property type="evidence" value="ECO:0007669"/>
    <property type="project" value="UniProtKB-EC"/>
</dbReference>
<dbReference type="CDD" id="cd18787">
    <property type="entry name" value="SF2_C_DEAD"/>
    <property type="match status" value="1"/>
</dbReference>
<keyword evidence="8 14" id="KW-0694">RNA-binding</keyword>
<dbReference type="Gene3D" id="3.40.50.300">
    <property type="entry name" value="P-loop containing nucleotide triphosphate hydrolases"/>
    <property type="match status" value="2"/>
</dbReference>
<feature type="region of interest" description="Disordered" evidence="15">
    <location>
        <begin position="546"/>
        <end position="620"/>
    </location>
</feature>
<dbReference type="Pfam" id="PF00270">
    <property type="entry name" value="DEAD"/>
    <property type="match status" value="1"/>
</dbReference>
<evidence type="ECO:0000256" key="5">
    <source>
        <dbReference type="ARBA" id="ARBA00022801"/>
    </source>
</evidence>
<evidence type="ECO:0000256" key="6">
    <source>
        <dbReference type="ARBA" id="ARBA00022806"/>
    </source>
</evidence>
<keyword evidence="4 13" id="KW-0547">Nucleotide-binding</keyword>
<keyword evidence="6 13" id="KW-0347">Helicase</keyword>
<comment type="subcellular location">
    <subcellularLocation>
        <location evidence="1">Nucleus</location>
        <location evidence="1">Nucleolus</location>
    </subcellularLocation>
</comment>
<feature type="domain" description="Helicase ATP-binding" evidence="16">
    <location>
        <begin position="42"/>
        <end position="236"/>
    </location>
</feature>
<evidence type="ECO:0000256" key="11">
    <source>
        <dbReference type="ARBA" id="ARBA00038002"/>
    </source>
</evidence>
<evidence type="ECO:0000259" key="16">
    <source>
        <dbReference type="PROSITE" id="PS51192"/>
    </source>
</evidence>
<comment type="function">
    <text evidence="14">RNA helicase.</text>
</comment>
<dbReference type="PROSITE" id="PS51192">
    <property type="entry name" value="HELICASE_ATP_BIND_1"/>
    <property type="match status" value="1"/>
</dbReference>
<dbReference type="SMART" id="SM00487">
    <property type="entry name" value="DEXDc"/>
    <property type="match status" value="1"/>
</dbReference>
<dbReference type="InterPro" id="IPR014014">
    <property type="entry name" value="RNA_helicase_DEAD_Q_motif"/>
</dbReference>
<gene>
    <name evidence="19" type="primary">SPB4</name>
    <name evidence="19" type="ORF">CLIB1423_04S00694</name>
</gene>
<evidence type="ECO:0000256" key="8">
    <source>
        <dbReference type="ARBA" id="ARBA00022884"/>
    </source>
</evidence>
<dbReference type="GO" id="GO:0016787">
    <property type="term" value="F:hydrolase activity"/>
    <property type="evidence" value="ECO:0007669"/>
    <property type="project" value="UniProtKB-KW"/>
</dbReference>
<evidence type="ECO:0000256" key="13">
    <source>
        <dbReference type="RuleBase" id="RU000492"/>
    </source>
</evidence>
<dbReference type="SUPFAM" id="SSF52540">
    <property type="entry name" value="P-loop containing nucleoside triphosphate hydrolases"/>
    <property type="match status" value="1"/>
</dbReference>
<dbReference type="Pfam" id="PF00271">
    <property type="entry name" value="Helicase_C"/>
    <property type="match status" value="1"/>
</dbReference>
<evidence type="ECO:0000256" key="4">
    <source>
        <dbReference type="ARBA" id="ARBA00022741"/>
    </source>
</evidence>
<dbReference type="Pfam" id="PF13959">
    <property type="entry name" value="CTE_SPB4"/>
    <property type="match status" value="1"/>
</dbReference>
<feature type="compositionally biased region" description="Acidic residues" evidence="15">
    <location>
        <begin position="584"/>
        <end position="593"/>
    </location>
</feature>
<comment type="domain">
    <text evidence="14">The Q motif is unique to and characteristic of the DEAD box family of RNA helicases and controls ATP binding and hydrolysis.</text>
</comment>
<dbReference type="GO" id="GO:0006364">
    <property type="term" value="P:rRNA processing"/>
    <property type="evidence" value="ECO:0007669"/>
    <property type="project" value="UniProtKB-KW"/>
</dbReference>
<accession>A0A9P0QMP4</accession>
<evidence type="ECO:0000313" key="19">
    <source>
        <dbReference type="EMBL" id="CAH2351557.1"/>
    </source>
</evidence>
<feature type="domain" description="Helicase C-terminal" evidence="17">
    <location>
        <begin position="270"/>
        <end position="427"/>
    </location>
</feature>
<evidence type="ECO:0000256" key="12">
    <source>
        <dbReference type="PROSITE-ProRule" id="PRU00552"/>
    </source>
</evidence>
<reference evidence="19" key="1">
    <citation type="submission" date="2022-03" db="EMBL/GenBank/DDBJ databases">
        <authorList>
            <person name="Legras J.-L."/>
            <person name="Devillers H."/>
            <person name="Grondin C."/>
        </authorList>
    </citation>
    <scope>NUCLEOTIDE SEQUENCE</scope>
    <source>
        <strain evidence="19">CLIB 1423</strain>
    </source>
</reference>
<dbReference type="EMBL" id="CAKXYY010000004">
    <property type="protein sequence ID" value="CAH2351557.1"/>
    <property type="molecule type" value="Genomic_DNA"/>
</dbReference>
<dbReference type="Pfam" id="PF23681">
    <property type="entry name" value="CTT_SPB4"/>
    <property type="match status" value="1"/>
</dbReference>
<dbReference type="GO" id="GO:0005730">
    <property type="term" value="C:nucleolus"/>
    <property type="evidence" value="ECO:0007669"/>
    <property type="project" value="UniProtKB-SubCell"/>
</dbReference>
<evidence type="ECO:0000256" key="2">
    <source>
        <dbReference type="ARBA" id="ARBA00022517"/>
    </source>
</evidence>
<dbReference type="SMART" id="SM01178">
    <property type="entry name" value="DUF4217"/>
    <property type="match status" value="1"/>
</dbReference>
<sequence>MVQSVKGSLSWDNLGYDLHPWLKDAIKSLGFATMTPVQASTIPLFSANKDVVVEAVTGSGKTLAFVIPVLQKLSQRLYELDDEGKLPSNAQLGRGKMFGVIISPTRELASQIQSVFESVIQYLPDTLSPIKTQLLIGSLSTVREDVEHFLTRKPQLLIGTPGRVLDFLGSANVKTSDVEIAVLDEADKLLDIGFEKDVVNILNKLPKQRRTGLFSATISSAGNSIFRTGMANPVKVVVKSKNSGKQNNVNSPASLYISYMTVLPEYKLVTMLKLLTNYQYKKAIVYFPTCASVKHFYNVLHYYRQPNLKFHSLHGQLTAKPRLKTLKTFADGDTFEDKHILMTTDVAARGIDIPDVDLVIQIDPPTDPDVFLHRCGRTGRANKVGQAIVMLNQDSREEAYVDFMEVKGVLMKVMDPPEISTEGKDLELVTTIRKFMLEDRARHETAIKAYVGFVKYYSKHMASSIFRMSTLDYIGIAKMYGLLRLPKMPETRYIANEKMPEDGWLGEVIEMDTYAYADENKEKSRVENLEEDKMKKIEDAKKRKEFKKRNEAWSSKSEHKEVKSVRRDKMKRKREAIEKQLMEESSDNEEETQDDWKEVVRNNKKKRANQSNMQGSFDDL</sequence>
<keyword evidence="2" id="KW-0690">Ribosome biogenesis</keyword>
<evidence type="ECO:0000256" key="1">
    <source>
        <dbReference type="ARBA" id="ARBA00004604"/>
    </source>
</evidence>
<comment type="caution">
    <text evidence="19">The sequence shown here is derived from an EMBL/GenBank/DDBJ whole genome shotgun (WGS) entry which is preliminary data.</text>
</comment>
<feature type="compositionally biased region" description="Basic and acidic residues" evidence="15">
    <location>
        <begin position="546"/>
        <end position="567"/>
    </location>
</feature>
<evidence type="ECO:0000259" key="18">
    <source>
        <dbReference type="PROSITE" id="PS51195"/>
    </source>
</evidence>
<evidence type="ECO:0000256" key="15">
    <source>
        <dbReference type="SAM" id="MobiDB-lite"/>
    </source>
</evidence>
<evidence type="ECO:0000256" key="14">
    <source>
        <dbReference type="RuleBase" id="RU365068"/>
    </source>
</evidence>